<feature type="compositionally biased region" description="Basic and acidic residues" evidence="1">
    <location>
        <begin position="1"/>
        <end position="21"/>
    </location>
</feature>
<name>A0A1S8AQN8_9EURY</name>
<evidence type="ECO:0000313" key="3">
    <source>
        <dbReference type="EMBL" id="OLZ39141.1"/>
    </source>
</evidence>
<evidence type="ECO:0000313" key="4">
    <source>
        <dbReference type="Proteomes" id="UP000189370"/>
    </source>
</evidence>
<reference evidence="4" key="2">
    <citation type="submission" date="2016-04" db="EMBL/GenBank/DDBJ databases">
        <authorList>
            <person name="Chen S.-C."/>
            <person name="Lai M.-C."/>
        </authorList>
    </citation>
    <scope>NUCLEOTIDE SEQUENCE [LARGE SCALE GENOMIC DNA]</scope>
    <source>
        <strain evidence="4">AB14</strain>
    </source>
</reference>
<evidence type="ECO:0000256" key="1">
    <source>
        <dbReference type="SAM" id="MobiDB-lite"/>
    </source>
</evidence>
<organism evidence="2 4">
    <name type="scientific">Natrinema saccharevitans</name>
    <dbReference type="NCBI Taxonomy" id="301967"/>
    <lineage>
        <taxon>Archaea</taxon>
        <taxon>Methanobacteriati</taxon>
        <taxon>Methanobacteriota</taxon>
        <taxon>Stenosarchaea group</taxon>
        <taxon>Halobacteria</taxon>
        <taxon>Halobacteriales</taxon>
        <taxon>Natrialbaceae</taxon>
        <taxon>Natrinema</taxon>
    </lineage>
</organism>
<reference evidence="2" key="1">
    <citation type="submission" date="2016-04" db="EMBL/GenBank/DDBJ databases">
        <authorList>
            <person name="Evans L.H."/>
            <person name="Alamgir A."/>
            <person name="Owens N."/>
            <person name="Weber N.D."/>
            <person name="Virtaneva K."/>
            <person name="Barbian K."/>
            <person name="Babar A."/>
            <person name="Rosenke K."/>
        </authorList>
    </citation>
    <scope>NUCLEOTIDE SEQUENCE [LARGE SCALE GENOMIC DNA]</scope>
    <source>
        <strain evidence="2">AB14</strain>
    </source>
</reference>
<accession>A0A1S8AQN8</accession>
<dbReference type="EMBL" id="LWLN01000003">
    <property type="protein sequence ID" value="OLZ39141.1"/>
    <property type="molecule type" value="Genomic_DNA"/>
</dbReference>
<sequence length="164" mass="18466">MSQSETRPDKRTDDKPTEPDRFYAPVPADWIRMGRDQHVLEGYDRFVATKLCYERRLERNPSAIGGYTERNRLHVLYRDPSTDEAAERMYDAAVVETDADALEVNTSAIDGDVGPNDWGRINYDAVTPTDGVAVVPKCVFDGEPLNFKASVAVRSDEPRIGDDR</sequence>
<protein>
    <submittedName>
        <fullName evidence="2">Uncharacterized protein</fullName>
    </submittedName>
</protein>
<feature type="region of interest" description="Disordered" evidence="1">
    <location>
        <begin position="1"/>
        <end position="23"/>
    </location>
</feature>
<comment type="caution">
    <text evidence="2">The sequence shown here is derived from an EMBL/GenBank/DDBJ whole genome shotgun (WGS) entry which is preliminary data.</text>
</comment>
<keyword evidence="4" id="KW-1185">Reference proteome</keyword>
<dbReference type="AlphaFoldDB" id="A0A1S8AQN8"/>
<evidence type="ECO:0000313" key="2">
    <source>
        <dbReference type="EMBL" id="OLZ39055.1"/>
    </source>
</evidence>
<dbReference type="Proteomes" id="UP000189370">
    <property type="component" value="Unassembled WGS sequence"/>
</dbReference>
<gene>
    <name evidence="2" type="ORF">A6E15_19005</name>
    <name evidence="3" type="ORF">A6E15_19450</name>
</gene>
<dbReference type="OrthoDB" id="196375at2157"/>
<dbReference type="STRING" id="301967.A6E15_19005"/>
<dbReference type="RefSeq" id="WP_076148791.1">
    <property type="nucleotide sequence ID" value="NZ_LWLN01000003.1"/>
</dbReference>
<dbReference type="EMBL" id="LWLN01000003">
    <property type="protein sequence ID" value="OLZ39055.1"/>
    <property type="molecule type" value="Genomic_DNA"/>
</dbReference>
<proteinExistence type="predicted"/>